<dbReference type="EMBL" id="BJZU01000018">
    <property type="protein sequence ID" value="GEP03205.1"/>
    <property type="molecule type" value="Genomic_DNA"/>
</dbReference>
<reference evidence="2" key="4">
    <citation type="submission" date="2023-01" db="EMBL/GenBank/DDBJ databases">
        <title>Draft genome sequence of Methylobacterium oxalidis strain NBRC 107715.</title>
        <authorList>
            <person name="Sun Q."/>
            <person name="Mori K."/>
        </authorList>
    </citation>
    <scope>NUCLEOTIDE SEQUENCE</scope>
    <source>
        <strain evidence="2">NBRC 107715</strain>
    </source>
</reference>
<evidence type="ECO:0000313" key="4">
    <source>
        <dbReference type="Proteomes" id="UP001156856"/>
    </source>
</evidence>
<dbReference type="InterPro" id="IPR010626">
    <property type="entry name" value="DUF1217"/>
</dbReference>
<dbReference type="InterPro" id="IPR023157">
    <property type="entry name" value="AGR-C-984p-like_sf"/>
</dbReference>
<evidence type="ECO:0000313" key="1">
    <source>
        <dbReference type="EMBL" id="GEP03205.1"/>
    </source>
</evidence>
<gene>
    <name evidence="2" type="ORF">GCM10007888_58490</name>
    <name evidence="1" type="ORF">MOX02_12430</name>
</gene>
<protein>
    <recommendedName>
        <fullName evidence="5">DUF1217 domain-containing protein</fullName>
    </recommendedName>
</protein>
<comment type="caution">
    <text evidence="1">The sequence shown here is derived from an EMBL/GenBank/DDBJ whole genome shotgun (WGS) entry which is preliminary data.</text>
</comment>
<dbReference type="EMBL" id="BSPK01000112">
    <property type="protein sequence ID" value="GLS67465.1"/>
    <property type="molecule type" value="Genomic_DNA"/>
</dbReference>
<organism evidence="1 3">
    <name type="scientific">Methylobacterium oxalidis</name>
    <dbReference type="NCBI Taxonomy" id="944322"/>
    <lineage>
        <taxon>Bacteria</taxon>
        <taxon>Pseudomonadati</taxon>
        <taxon>Pseudomonadota</taxon>
        <taxon>Alphaproteobacteria</taxon>
        <taxon>Hyphomicrobiales</taxon>
        <taxon>Methylobacteriaceae</taxon>
        <taxon>Methylobacterium</taxon>
    </lineage>
</organism>
<reference evidence="2" key="1">
    <citation type="journal article" date="2014" name="Int. J. Syst. Evol. Microbiol.">
        <title>Complete genome of a new Firmicutes species belonging to the dominant human colonic microbiota ('Ruminococcus bicirculans') reveals two chromosomes and a selective capacity to utilize plant glucans.</title>
        <authorList>
            <consortium name="NISC Comparative Sequencing Program"/>
            <person name="Wegmann U."/>
            <person name="Louis P."/>
            <person name="Goesmann A."/>
            <person name="Henrissat B."/>
            <person name="Duncan S.H."/>
            <person name="Flint H.J."/>
        </authorList>
    </citation>
    <scope>NUCLEOTIDE SEQUENCE</scope>
    <source>
        <strain evidence="2">NBRC 107715</strain>
    </source>
</reference>
<sequence>MIDTLSSYSLIARDLTASLKRKAADPAVARDTRYYADHIGAVRSVDDFLADKRLYGYAMRAFGLEDMIYAKAFMRKVLTEGVSSGTSFANRLADDRYVAFARAFDFASGSASARGTDGTISETGAAAPVPARLSGNPPDGETFDFSGSQEARFALSSQVDAATTRSATILLNRDTLAASVADLARVTSTELADAIDRQIAASGETNLAGKVSIGLGLGNRLFLETTAYAPPFGGPAYAAGGANRSLAVRNLALSDPGRTAIDIGFGTALAPDAQVQNVTDAYLRQTIETQAGEEDTGVRLALYFARKAPDLTSAYEILGDPALSQVANTVLGLPATSGAATSEALARRASLIEAKIDVASFRDPAKLEAFVKRFAAIWDAQNNATQAPVLALFGVSGS</sequence>
<proteinExistence type="predicted"/>
<keyword evidence="4" id="KW-1185">Reference proteome</keyword>
<dbReference type="Pfam" id="PF06748">
    <property type="entry name" value="DUF1217"/>
    <property type="match status" value="2"/>
</dbReference>
<evidence type="ECO:0000313" key="2">
    <source>
        <dbReference type="EMBL" id="GLS67465.1"/>
    </source>
</evidence>
<accession>A0A512IZV8</accession>
<dbReference type="AlphaFoldDB" id="A0A512IZV8"/>
<dbReference type="SUPFAM" id="SSF158837">
    <property type="entry name" value="AGR C 984p-like"/>
    <property type="match status" value="1"/>
</dbReference>
<evidence type="ECO:0000313" key="3">
    <source>
        <dbReference type="Proteomes" id="UP000321960"/>
    </source>
</evidence>
<dbReference type="Proteomes" id="UP001156856">
    <property type="component" value="Unassembled WGS sequence"/>
</dbReference>
<reference evidence="4" key="2">
    <citation type="journal article" date="2019" name="Int. J. Syst. Evol. Microbiol.">
        <title>The Global Catalogue of Microorganisms (GCM) 10K type strain sequencing project: providing services to taxonomists for standard genome sequencing and annotation.</title>
        <authorList>
            <consortium name="The Broad Institute Genomics Platform"/>
            <consortium name="The Broad Institute Genome Sequencing Center for Infectious Disease"/>
            <person name="Wu L."/>
            <person name="Ma J."/>
        </authorList>
    </citation>
    <scope>NUCLEOTIDE SEQUENCE [LARGE SCALE GENOMIC DNA]</scope>
    <source>
        <strain evidence="4">NBRC 107715</strain>
    </source>
</reference>
<dbReference type="Proteomes" id="UP000321960">
    <property type="component" value="Unassembled WGS sequence"/>
</dbReference>
<reference evidence="1 3" key="3">
    <citation type="submission" date="2019-07" db="EMBL/GenBank/DDBJ databases">
        <title>Whole genome shotgun sequence of Methylobacterium oxalidis NBRC 107715.</title>
        <authorList>
            <person name="Hosoyama A."/>
            <person name="Uohara A."/>
            <person name="Ohji S."/>
            <person name="Ichikawa N."/>
        </authorList>
    </citation>
    <scope>NUCLEOTIDE SEQUENCE [LARGE SCALE GENOMIC DNA]</scope>
    <source>
        <strain evidence="1 3">NBRC 107715</strain>
    </source>
</reference>
<dbReference type="RefSeq" id="WP_147024933.1">
    <property type="nucleotide sequence ID" value="NZ_BJZU01000018.1"/>
</dbReference>
<evidence type="ECO:0008006" key="5">
    <source>
        <dbReference type="Google" id="ProtNLM"/>
    </source>
</evidence>
<dbReference type="OrthoDB" id="7824597at2"/>
<name>A0A512IZV8_9HYPH</name>
<dbReference type="Gene3D" id="1.10.3700.10">
    <property type="entry name" value="AGR C 984p-like"/>
    <property type="match status" value="2"/>
</dbReference>